<dbReference type="InterPro" id="IPR036390">
    <property type="entry name" value="WH_DNA-bd_sf"/>
</dbReference>
<proteinExistence type="predicted"/>
<keyword evidence="1" id="KW-0238">DNA-binding</keyword>
<dbReference type="PANTHER" id="PTHR33221:SF4">
    <property type="entry name" value="HTH-TYPE TRANSCRIPTIONAL REPRESSOR NSRR"/>
    <property type="match status" value="1"/>
</dbReference>
<evidence type="ECO:0000256" key="1">
    <source>
        <dbReference type="ARBA" id="ARBA00023125"/>
    </source>
</evidence>
<dbReference type="Gene3D" id="1.10.10.10">
    <property type="entry name" value="Winged helix-like DNA-binding domain superfamily/Winged helix DNA-binding domain"/>
    <property type="match status" value="1"/>
</dbReference>
<organism evidence="2 3">
    <name type="scientific">Spartinivicinus poritis</name>
    <dbReference type="NCBI Taxonomy" id="2994640"/>
    <lineage>
        <taxon>Bacteria</taxon>
        <taxon>Pseudomonadati</taxon>
        <taxon>Pseudomonadota</taxon>
        <taxon>Gammaproteobacteria</taxon>
        <taxon>Oceanospirillales</taxon>
        <taxon>Zooshikellaceae</taxon>
        <taxon>Spartinivicinus</taxon>
    </lineage>
</organism>
<name>A0ABT5UCE4_9GAMM</name>
<dbReference type="PANTHER" id="PTHR33221">
    <property type="entry name" value="WINGED HELIX-TURN-HELIX TRANSCRIPTIONAL REGULATOR, RRF2 FAMILY"/>
    <property type="match status" value="1"/>
</dbReference>
<protein>
    <submittedName>
        <fullName evidence="2">Rrf2 family transcriptional regulator</fullName>
    </submittedName>
</protein>
<dbReference type="Pfam" id="PF02082">
    <property type="entry name" value="Rrf2"/>
    <property type="match status" value="1"/>
</dbReference>
<sequence>MVLLTLTPGKLPNMQLNRFTDYSIRVLLYASVNREQLITMASVAAFYHVSVEHMRKVVHNLAKLNYIKTYKGKNGGFELACDPSEINLGNVIREIEGLSPLINCEKEECRLNPQCTLKGILREAQMAFINSLEQYTLADLVTDKFMQKSLNIRLIQKS</sequence>
<reference evidence="2 3" key="1">
    <citation type="submission" date="2022-11" db="EMBL/GenBank/DDBJ databases">
        <title>Spartinivicinus poritis sp. nov., isolated from scleractinian coral Porites lutea.</title>
        <authorList>
            <person name="Zhang G."/>
            <person name="Cai L."/>
            <person name="Wei Q."/>
        </authorList>
    </citation>
    <scope>NUCLEOTIDE SEQUENCE [LARGE SCALE GENOMIC DNA]</scope>
    <source>
        <strain evidence="2 3">A2-2</strain>
    </source>
</reference>
<dbReference type="NCBIfam" id="TIGR00738">
    <property type="entry name" value="rrf2_super"/>
    <property type="match status" value="1"/>
</dbReference>
<evidence type="ECO:0000313" key="2">
    <source>
        <dbReference type="EMBL" id="MDE1464050.1"/>
    </source>
</evidence>
<gene>
    <name evidence="2" type="ORF">ORQ98_19015</name>
</gene>
<dbReference type="InterPro" id="IPR000944">
    <property type="entry name" value="Tscrpt_reg_Rrf2"/>
</dbReference>
<accession>A0ABT5UCE4</accession>
<dbReference type="PROSITE" id="PS51197">
    <property type="entry name" value="HTH_RRF2_2"/>
    <property type="match status" value="1"/>
</dbReference>
<comment type="caution">
    <text evidence="2">The sequence shown here is derived from an EMBL/GenBank/DDBJ whole genome shotgun (WGS) entry which is preliminary data.</text>
</comment>
<evidence type="ECO:0000313" key="3">
    <source>
        <dbReference type="Proteomes" id="UP001528823"/>
    </source>
</evidence>
<keyword evidence="3" id="KW-1185">Reference proteome</keyword>
<dbReference type="SUPFAM" id="SSF46785">
    <property type="entry name" value="Winged helix' DNA-binding domain"/>
    <property type="match status" value="1"/>
</dbReference>
<dbReference type="Proteomes" id="UP001528823">
    <property type="component" value="Unassembled WGS sequence"/>
</dbReference>
<dbReference type="EMBL" id="JAPMOU010000027">
    <property type="protein sequence ID" value="MDE1464050.1"/>
    <property type="molecule type" value="Genomic_DNA"/>
</dbReference>
<dbReference type="InterPro" id="IPR036388">
    <property type="entry name" value="WH-like_DNA-bd_sf"/>
</dbReference>
<dbReference type="RefSeq" id="WP_274690380.1">
    <property type="nucleotide sequence ID" value="NZ_JAPMOU010000027.1"/>
</dbReference>